<evidence type="ECO:0000313" key="3">
    <source>
        <dbReference type="EMBL" id="QTC92503.1"/>
    </source>
</evidence>
<dbReference type="Proteomes" id="UP000663918">
    <property type="component" value="Chromosome"/>
</dbReference>
<dbReference type="CDD" id="cd08566">
    <property type="entry name" value="GDPD_AtGDE_like"/>
    <property type="match status" value="1"/>
</dbReference>
<protein>
    <submittedName>
        <fullName evidence="3">Glycerophosphodiester phosphodiesterase family protein</fullName>
    </submittedName>
</protein>
<dbReference type="InterPro" id="IPR017946">
    <property type="entry name" value="PLC-like_Pdiesterase_TIM-brl"/>
</dbReference>
<evidence type="ECO:0000313" key="4">
    <source>
        <dbReference type="Proteomes" id="UP000663918"/>
    </source>
</evidence>
<proteinExistence type="predicted"/>
<dbReference type="Gene3D" id="3.20.20.190">
    <property type="entry name" value="Phosphatidylinositol (PI) phosphodiesterase"/>
    <property type="match status" value="1"/>
</dbReference>
<dbReference type="GO" id="GO:0006580">
    <property type="term" value="P:ethanolamine metabolic process"/>
    <property type="evidence" value="ECO:0007669"/>
    <property type="project" value="TreeGrafter"/>
</dbReference>
<dbReference type="Pfam" id="PF03009">
    <property type="entry name" value="GDPD"/>
    <property type="match status" value="1"/>
</dbReference>
<feature type="domain" description="GP-PDE" evidence="2">
    <location>
        <begin position="43"/>
        <end position="292"/>
    </location>
</feature>
<dbReference type="KEGG" id="bgoe:IFJ75_06425"/>
<dbReference type="PROSITE" id="PS51257">
    <property type="entry name" value="PROKAR_LIPOPROTEIN"/>
    <property type="match status" value="1"/>
</dbReference>
<dbReference type="SUPFAM" id="SSF51695">
    <property type="entry name" value="PLC-like phosphodiesterases"/>
    <property type="match status" value="1"/>
</dbReference>
<dbReference type="RefSeq" id="WP_207931784.1">
    <property type="nucleotide sequence ID" value="NZ_CP062222.1"/>
</dbReference>
<dbReference type="PANTHER" id="PTHR46320">
    <property type="entry name" value="GLYCEROPHOSPHODIESTER PHOSPHODIESTERASE 1"/>
    <property type="match status" value="1"/>
</dbReference>
<dbReference type="PANTHER" id="PTHR46320:SF1">
    <property type="entry name" value="GLYCEROPHOSPHODIESTER PHOSPHODIESTERASE 1"/>
    <property type="match status" value="1"/>
</dbReference>
<dbReference type="GO" id="GO:0006644">
    <property type="term" value="P:phospholipid metabolic process"/>
    <property type="evidence" value="ECO:0007669"/>
    <property type="project" value="TreeGrafter"/>
</dbReference>
<sequence length="304" mass="31549">MIRSLFAAAAVAALLTGCAATPRAGSSEPHLAAWFDCVRDGGIVISAHRGQSADDQPENSLAAIRATGRAIPNAIVEIDAVLTSDGKLTLMHDDTMDRTTTGHGKVAELTLAEVKAARLRAPDGHLTDEAPPTLAEALAAAGEVQGIASIDLKPASEAATLTLARAVIDEVRRVGAADRVILITYSPETARAVADMAPEMMISAGVKSVAELDGLRRPHILAWTGAGRPNPALWAEMKAVGVEAQFGTLGGSDRALDRVYAADGDVSEYRGLFDQGVTVIATDTPLAVKSVLGAEVAKAETCKR</sequence>
<dbReference type="GO" id="GO:0005886">
    <property type="term" value="C:plasma membrane"/>
    <property type="evidence" value="ECO:0007669"/>
    <property type="project" value="TreeGrafter"/>
</dbReference>
<feature type="signal peptide" evidence="1">
    <location>
        <begin position="1"/>
        <end position="19"/>
    </location>
</feature>
<accession>A0A975C269</accession>
<keyword evidence="1" id="KW-0732">Signal</keyword>
<keyword evidence="4" id="KW-1185">Reference proteome</keyword>
<evidence type="ECO:0000256" key="1">
    <source>
        <dbReference type="SAM" id="SignalP"/>
    </source>
</evidence>
<dbReference type="GO" id="GO:0070291">
    <property type="term" value="P:N-acylethanolamine metabolic process"/>
    <property type="evidence" value="ECO:0007669"/>
    <property type="project" value="TreeGrafter"/>
</dbReference>
<name>A0A975C269_9CAUL</name>
<dbReference type="PROSITE" id="PS51704">
    <property type="entry name" value="GP_PDE"/>
    <property type="match status" value="1"/>
</dbReference>
<reference evidence="3" key="1">
    <citation type="submission" date="2020-09" db="EMBL/GenBank/DDBJ databases">
        <title>Brevundimonas sp. LVF2 isolated from a puddle in Goettingen, Germany.</title>
        <authorList>
            <person name="Friedrich I."/>
            <person name="Klassen A."/>
            <person name="Hannes N."/>
            <person name="Schneider D."/>
            <person name="Hertel R."/>
            <person name="Daniel R."/>
        </authorList>
    </citation>
    <scope>NUCLEOTIDE SEQUENCE</scope>
    <source>
        <strain evidence="3">LVF2</strain>
    </source>
</reference>
<dbReference type="GO" id="GO:0008889">
    <property type="term" value="F:glycerophosphodiester phosphodiesterase activity"/>
    <property type="evidence" value="ECO:0007669"/>
    <property type="project" value="TreeGrafter"/>
</dbReference>
<dbReference type="AlphaFoldDB" id="A0A975C269"/>
<gene>
    <name evidence="3" type="ORF">IFJ75_06425</name>
</gene>
<organism evidence="3 4">
    <name type="scientific">Brevundimonas goettingensis</name>
    <dbReference type="NCBI Taxonomy" id="2774190"/>
    <lineage>
        <taxon>Bacteria</taxon>
        <taxon>Pseudomonadati</taxon>
        <taxon>Pseudomonadota</taxon>
        <taxon>Alphaproteobacteria</taxon>
        <taxon>Caulobacterales</taxon>
        <taxon>Caulobacteraceae</taxon>
        <taxon>Brevundimonas</taxon>
    </lineage>
</organism>
<evidence type="ECO:0000259" key="2">
    <source>
        <dbReference type="PROSITE" id="PS51704"/>
    </source>
</evidence>
<feature type="chain" id="PRO_5038099556" evidence="1">
    <location>
        <begin position="20"/>
        <end position="304"/>
    </location>
</feature>
<dbReference type="InterPro" id="IPR030395">
    <property type="entry name" value="GP_PDE_dom"/>
</dbReference>
<dbReference type="EMBL" id="CP062222">
    <property type="protein sequence ID" value="QTC92503.1"/>
    <property type="molecule type" value="Genomic_DNA"/>
</dbReference>